<dbReference type="Proteomes" id="UP001139158">
    <property type="component" value="Unassembled WGS sequence"/>
</dbReference>
<dbReference type="EMBL" id="JAJFZV010000018">
    <property type="protein sequence ID" value="MCC3299412.1"/>
    <property type="molecule type" value="Genomic_DNA"/>
</dbReference>
<dbReference type="Pfam" id="PF09414">
    <property type="entry name" value="RNA_ligase"/>
    <property type="match status" value="1"/>
</dbReference>
<dbReference type="AlphaFoldDB" id="A0A9X1SE18"/>
<dbReference type="RefSeq" id="WP_227897399.1">
    <property type="nucleotide sequence ID" value="NZ_CP099467.1"/>
</dbReference>
<dbReference type="InterPro" id="IPR021122">
    <property type="entry name" value="RNA_ligase_dom_REL/Rnl2"/>
</dbReference>
<feature type="domain" description="RNA ligase" evidence="1">
    <location>
        <begin position="176"/>
        <end position="341"/>
    </location>
</feature>
<evidence type="ECO:0000313" key="2">
    <source>
        <dbReference type="EMBL" id="MCC3299412.1"/>
    </source>
</evidence>
<protein>
    <submittedName>
        <fullName evidence="2">RNA ligase (ATP)</fullName>
        <ecNumber evidence="2">6.5.1.3</ecNumber>
    </submittedName>
</protein>
<comment type="caution">
    <text evidence="2">The sequence shown here is derived from an EMBL/GenBank/DDBJ whole genome shotgun (WGS) entry which is preliminary data.</text>
</comment>
<dbReference type="SUPFAM" id="SSF56091">
    <property type="entry name" value="DNA ligase/mRNA capping enzyme, catalytic domain"/>
    <property type="match status" value="1"/>
</dbReference>
<proteinExistence type="predicted"/>
<reference evidence="2" key="1">
    <citation type="submission" date="2021-10" db="EMBL/GenBank/DDBJ databases">
        <title>Novel species in genus Arthrobacter.</title>
        <authorList>
            <person name="Liu Y."/>
        </authorList>
    </citation>
    <scope>NUCLEOTIDE SEQUENCE</scope>
    <source>
        <strain evidence="2">Zg-Y453</strain>
    </source>
</reference>
<dbReference type="Gene3D" id="3.30.470.30">
    <property type="entry name" value="DNA ligase/mRNA capping enzyme"/>
    <property type="match status" value="1"/>
</dbReference>
<sequence>MTTLAGAPVRELDRTLATLERISALTPIENADAIESATVRGWNVVVKKGEFAVGDPVIYFEINSLLPLDDQRFAFLAPRGEKTVNGIRGHVLKTARLRGTYSQGLVLPVALFPEVNECLDGITFAERLGISKYEEPVPAEMEGKAAGPFPRDFAPKTTIERAQNLTAAWDRIRNLPFIATEKIDGTSTTFINDGGRLRVAGRNWEYTEPASPAEGSVPWKIAAEYGILEKLPEGWAVQGEIYGAGVTAKNRLKINGKRFAAFNVLDHGVPVPRSAWPFGIGLMAAPVLKLRLPATVAEAVEQVNGLESVITPGVQAEGVVWHHANGTAVQELGGRTAFKVINNKWLLKNS</sequence>
<evidence type="ECO:0000259" key="1">
    <source>
        <dbReference type="Pfam" id="PF09414"/>
    </source>
</evidence>
<keyword evidence="2" id="KW-0436">Ligase</keyword>
<accession>A0A9X1SE18</accession>
<dbReference type="Pfam" id="PF21189">
    <property type="entry name" value="PHA02142"/>
    <property type="match status" value="1"/>
</dbReference>
<gene>
    <name evidence="2" type="ORF">LJ757_16590</name>
</gene>
<name>A0A9X1SE18_9MICC</name>
<dbReference type="EC" id="6.5.1.3" evidence="2"/>
<evidence type="ECO:0000313" key="3">
    <source>
        <dbReference type="Proteomes" id="UP001139158"/>
    </source>
</evidence>
<dbReference type="InterPro" id="IPR012646">
    <property type="entry name" value="RNA_ligase_DRB0094"/>
</dbReference>
<keyword evidence="3" id="KW-1185">Reference proteome</keyword>
<organism evidence="2 3">
    <name type="scientific">Arthrobacter caoxuetaonis</name>
    <dbReference type="NCBI Taxonomy" id="2886935"/>
    <lineage>
        <taxon>Bacteria</taxon>
        <taxon>Bacillati</taxon>
        <taxon>Actinomycetota</taxon>
        <taxon>Actinomycetes</taxon>
        <taxon>Micrococcales</taxon>
        <taxon>Micrococcaceae</taxon>
        <taxon>Arthrobacter</taxon>
    </lineage>
</organism>
<dbReference type="NCBIfam" id="TIGR02306">
    <property type="entry name" value="RNA_lig_DRB0094"/>
    <property type="match status" value="1"/>
</dbReference>
<dbReference type="GO" id="GO:0003972">
    <property type="term" value="F:RNA ligase (ATP) activity"/>
    <property type="evidence" value="ECO:0007669"/>
    <property type="project" value="UniProtKB-EC"/>
</dbReference>